<evidence type="ECO:0000313" key="2">
    <source>
        <dbReference type="Proteomes" id="UP000012174"/>
    </source>
</evidence>
<accession>M7TB32</accession>
<gene>
    <name evidence="1" type="ORF">UCREL1_9160</name>
</gene>
<keyword evidence="2" id="KW-1185">Reference proteome</keyword>
<organism evidence="1 2">
    <name type="scientific">Eutypa lata (strain UCR-EL1)</name>
    <name type="common">Grapevine dieback disease fungus</name>
    <name type="synonym">Eutypa armeniacae</name>
    <dbReference type="NCBI Taxonomy" id="1287681"/>
    <lineage>
        <taxon>Eukaryota</taxon>
        <taxon>Fungi</taxon>
        <taxon>Dikarya</taxon>
        <taxon>Ascomycota</taxon>
        <taxon>Pezizomycotina</taxon>
        <taxon>Sordariomycetes</taxon>
        <taxon>Xylariomycetidae</taxon>
        <taxon>Xylariales</taxon>
        <taxon>Diatrypaceae</taxon>
        <taxon>Eutypa</taxon>
    </lineage>
</organism>
<sequence length="413" mass="46704">MMYYHMDTDQREKILREPKPIVGQDIPSALADNLRSDLKPFFKEKYAPAFICRYVGRTQKYATSFTDQEIKKLWYWWEGNGKSCLSRSEEYNDVNRLSSREAMKRRYEKKLEPYMNDNPDKWAEDLYKALINNKHLMSKWVNDPTQGGKNNMINKQCNILDALSSSSDKAQGFFNKFMAIALEEGVSCADIEDDNQDQKCQWIHDSMSDLIKAILNGDDSISADVRASLMQDISDFEIQNGLNQQADAEQRAAAILEKSSIFVRELAAWMSSIRKGLQAAFGGSAMFKWAGEAFDKLSAKYLTKLPGVDKLKGFSSICMAGVSLATAAVSIWGLVHNWDSMTNAARATAAGPPKDFSTGLKNLILKQGEKFQSVWTAMINQRGGDDEKSTSWVEVVEFGLKDKCQQQFKINRL</sequence>
<name>M7TB32_EUTLA</name>
<dbReference type="AlphaFoldDB" id="M7TB32"/>
<dbReference type="Proteomes" id="UP000012174">
    <property type="component" value="Unassembled WGS sequence"/>
</dbReference>
<reference evidence="2" key="1">
    <citation type="journal article" date="2013" name="Genome Announc.">
        <title>Draft genome sequence of the grapevine dieback fungus Eutypa lata UCR-EL1.</title>
        <authorList>
            <person name="Blanco-Ulate B."/>
            <person name="Rolshausen P.E."/>
            <person name="Cantu D."/>
        </authorList>
    </citation>
    <scope>NUCLEOTIDE SEQUENCE [LARGE SCALE GENOMIC DNA]</scope>
    <source>
        <strain evidence="2">UCR-EL1</strain>
    </source>
</reference>
<dbReference type="HOGENOM" id="CLU_665696_0_0_1"/>
<protein>
    <submittedName>
        <fullName evidence="1">Uncharacterized protein</fullName>
    </submittedName>
</protein>
<evidence type="ECO:0000313" key="1">
    <source>
        <dbReference type="EMBL" id="EMR63865.1"/>
    </source>
</evidence>
<dbReference type="OrthoDB" id="5383572at2759"/>
<dbReference type="KEGG" id="ela:UCREL1_9160"/>
<dbReference type="EMBL" id="KB707151">
    <property type="protein sequence ID" value="EMR63865.1"/>
    <property type="molecule type" value="Genomic_DNA"/>
</dbReference>
<proteinExistence type="predicted"/>
<dbReference type="eggNOG" id="ENOG502SKP4">
    <property type="taxonomic scope" value="Eukaryota"/>
</dbReference>